<dbReference type="PANTHER" id="PTHR33336">
    <property type="entry name" value="QUINOL MONOOXYGENASE YGIN-RELATED"/>
    <property type="match status" value="1"/>
</dbReference>
<keyword evidence="2" id="KW-0560">Oxidoreductase</keyword>
<name>A0A4Z0MMD2_9BACT</name>
<gene>
    <name evidence="2" type="ORF">EU557_12025</name>
</gene>
<evidence type="ECO:0000313" key="2">
    <source>
        <dbReference type="EMBL" id="TGD80550.1"/>
    </source>
</evidence>
<evidence type="ECO:0000313" key="3">
    <source>
        <dbReference type="Proteomes" id="UP000298284"/>
    </source>
</evidence>
<proteinExistence type="predicted"/>
<comment type="caution">
    <text evidence="2">The sequence shown here is derived from an EMBL/GenBank/DDBJ whole genome shotgun (WGS) entry which is preliminary data.</text>
</comment>
<organism evidence="2 3">
    <name type="scientific">Hymenobacter wooponensis</name>
    <dbReference type="NCBI Taxonomy" id="1525360"/>
    <lineage>
        <taxon>Bacteria</taxon>
        <taxon>Pseudomonadati</taxon>
        <taxon>Bacteroidota</taxon>
        <taxon>Cytophagia</taxon>
        <taxon>Cytophagales</taxon>
        <taxon>Hymenobacteraceae</taxon>
        <taxon>Hymenobacter</taxon>
    </lineage>
</organism>
<feature type="domain" description="ABM" evidence="1">
    <location>
        <begin position="34"/>
        <end position="123"/>
    </location>
</feature>
<keyword evidence="2" id="KW-0503">Monooxygenase</keyword>
<dbReference type="Pfam" id="PF03992">
    <property type="entry name" value="ABM"/>
    <property type="match status" value="1"/>
</dbReference>
<dbReference type="InterPro" id="IPR011008">
    <property type="entry name" value="Dimeric_a/b-barrel"/>
</dbReference>
<dbReference type="Gene3D" id="3.30.70.100">
    <property type="match status" value="1"/>
</dbReference>
<keyword evidence="3" id="KW-1185">Reference proteome</keyword>
<accession>A0A4Z0MMD2</accession>
<dbReference type="EMBL" id="SRKZ01000003">
    <property type="protein sequence ID" value="TGD80550.1"/>
    <property type="molecule type" value="Genomic_DNA"/>
</dbReference>
<dbReference type="InterPro" id="IPR007138">
    <property type="entry name" value="ABM_dom"/>
</dbReference>
<dbReference type="GO" id="GO:0004497">
    <property type="term" value="F:monooxygenase activity"/>
    <property type="evidence" value="ECO:0007669"/>
    <property type="project" value="UniProtKB-KW"/>
</dbReference>
<dbReference type="PROSITE" id="PS51725">
    <property type="entry name" value="ABM"/>
    <property type="match status" value="1"/>
</dbReference>
<dbReference type="SUPFAM" id="SSF54909">
    <property type="entry name" value="Dimeric alpha+beta barrel"/>
    <property type="match status" value="1"/>
</dbReference>
<reference evidence="2 3" key="1">
    <citation type="submission" date="2019-04" db="EMBL/GenBank/DDBJ databases">
        <authorList>
            <person name="Feng G."/>
            <person name="Zhang J."/>
            <person name="Zhu H."/>
        </authorList>
    </citation>
    <scope>NUCLEOTIDE SEQUENCE [LARGE SCALE GENOMIC DNA]</scope>
    <source>
        <strain evidence="2 3">JCM 19491</strain>
    </source>
</reference>
<dbReference type="InterPro" id="IPR050744">
    <property type="entry name" value="AI-2_Isomerase_LsrG"/>
</dbReference>
<dbReference type="Proteomes" id="UP000298284">
    <property type="component" value="Unassembled WGS sequence"/>
</dbReference>
<evidence type="ECO:0000259" key="1">
    <source>
        <dbReference type="PROSITE" id="PS51725"/>
    </source>
</evidence>
<sequence length="130" mass="14338">MVCRRRGAEPAPGKICSGQVNAVLMSASNKAAERHLLVTIRSQFAHRSRVQEILLELVDLVRAEPGCLYYHLFQQAEESEAFVLAAAWANEEAVAAHPTPAQARLVEQMLPLLAAPMQVLPIRRLSENQA</sequence>
<dbReference type="OrthoDB" id="9806189at2"/>
<dbReference type="AlphaFoldDB" id="A0A4Z0MMD2"/>
<protein>
    <submittedName>
        <fullName evidence="2">Antibiotic biosynthesis monooxygenase</fullName>
    </submittedName>
</protein>
<dbReference type="PANTHER" id="PTHR33336:SF3">
    <property type="entry name" value="ABM DOMAIN-CONTAINING PROTEIN"/>
    <property type="match status" value="1"/>
</dbReference>